<gene>
    <name evidence="1" type="ORF">BLNAU_23595</name>
</gene>
<proteinExistence type="predicted"/>
<protein>
    <submittedName>
        <fullName evidence="1">Uncharacterized protein</fullName>
    </submittedName>
</protein>
<organism evidence="1 2">
    <name type="scientific">Blattamonas nauphoetae</name>
    <dbReference type="NCBI Taxonomy" id="2049346"/>
    <lineage>
        <taxon>Eukaryota</taxon>
        <taxon>Metamonada</taxon>
        <taxon>Preaxostyla</taxon>
        <taxon>Oxymonadida</taxon>
        <taxon>Blattamonas</taxon>
    </lineage>
</organism>
<keyword evidence="2" id="KW-1185">Reference proteome</keyword>
<evidence type="ECO:0000313" key="1">
    <source>
        <dbReference type="EMBL" id="KAK2941498.1"/>
    </source>
</evidence>
<comment type="caution">
    <text evidence="1">The sequence shown here is derived from an EMBL/GenBank/DDBJ whole genome shotgun (WGS) entry which is preliminary data.</text>
</comment>
<evidence type="ECO:0000313" key="2">
    <source>
        <dbReference type="Proteomes" id="UP001281761"/>
    </source>
</evidence>
<sequence>MREHGFTFSANELRQPNRIRCDRSYKPKYQPHVVSPHIIRPENRARIFDWVYNNTSECSAAQLLAPKPLYCESHTFAPDETGHQIDLLVKGEATPFNARKWEWERRTQIGTKRSLFRRFTIDSPDIKISLSHFYTMIAPISRMKRRTDQCGKCDRLNYLEKIGDQMQKSNYIIPDELETEIDLLVVHRQQADVQRALFKQMTASLGEGEVQEQGFLDASHSFIAFNPPEPSAIPTLEFHGLVYCLNYRQINGKVEATGLHTEDPSKWDSLKYTESYTIPKEARKQFAPVTPSFEITTGPTQLRTIEQRFLNISPIERSEIGFPLQDRSPSIDDQSSFK</sequence>
<dbReference type="EMBL" id="JARBJD010000496">
    <property type="protein sequence ID" value="KAK2941498.1"/>
    <property type="molecule type" value="Genomic_DNA"/>
</dbReference>
<accession>A0ABQ9WPS9</accession>
<dbReference type="Proteomes" id="UP001281761">
    <property type="component" value="Unassembled WGS sequence"/>
</dbReference>
<reference evidence="1 2" key="1">
    <citation type="journal article" date="2022" name="bioRxiv">
        <title>Genomics of Preaxostyla Flagellates Illuminates Evolutionary Transitions and the Path Towards Mitochondrial Loss.</title>
        <authorList>
            <person name="Novak L.V.F."/>
            <person name="Treitli S.C."/>
            <person name="Pyrih J."/>
            <person name="Halakuc P."/>
            <person name="Pipaliya S.V."/>
            <person name="Vacek V."/>
            <person name="Brzon O."/>
            <person name="Soukal P."/>
            <person name="Eme L."/>
            <person name="Dacks J.B."/>
            <person name="Karnkowska A."/>
            <person name="Elias M."/>
            <person name="Hampl V."/>
        </authorList>
    </citation>
    <scope>NUCLEOTIDE SEQUENCE [LARGE SCALE GENOMIC DNA]</scope>
    <source>
        <strain evidence="1">NAU3</strain>
        <tissue evidence="1">Gut</tissue>
    </source>
</reference>
<name>A0ABQ9WPS9_9EUKA</name>